<proteinExistence type="predicted"/>
<accession>A0A9P7JDF8</accession>
<organism evidence="1 2">
    <name type="scientific">Suillus subaureus</name>
    <dbReference type="NCBI Taxonomy" id="48587"/>
    <lineage>
        <taxon>Eukaryota</taxon>
        <taxon>Fungi</taxon>
        <taxon>Dikarya</taxon>
        <taxon>Basidiomycota</taxon>
        <taxon>Agaricomycotina</taxon>
        <taxon>Agaricomycetes</taxon>
        <taxon>Agaricomycetidae</taxon>
        <taxon>Boletales</taxon>
        <taxon>Suillineae</taxon>
        <taxon>Suillaceae</taxon>
        <taxon>Suillus</taxon>
    </lineage>
</organism>
<dbReference type="EMBL" id="JABBWG010000017">
    <property type="protein sequence ID" value="KAG1815940.1"/>
    <property type="molecule type" value="Genomic_DNA"/>
</dbReference>
<evidence type="ECO:0000313" key="1">
    <source>
        <dbReference type="EMBL" id="KAG1815940.1"/>
    </source>
</evidence>
<reference evidence="1" key="1">
    <citation type="journal article" date="2020" name="New Phytol.">
        <title>Comparative genomics reveals dynamic genome evolution in host specialist ectomycorrhizal fungi.</title>
        <authorList>
            <person name="Lofgren L.A."/>
            <person name="Nguyen N.H."/>
            <person name="Vilgalys R."/>
            <person name="Ruytinx J."/>
            <person name="Liao H.L."/>
            <person name="Branco S."/>
            <person name="Kuo A."/>
            <person name="LaButti K."/>
            <person name="Lipzen A."/>
            <person name="Andreopoulos W."/>
            <person name="Pangilinan J."/>
            <person name="Riley R."/>
            <person name="Hundley H."/>
            <person name="Na H."/>
            <person name="Barry K."/>
            <person name="Grigoriev I.V."/>
            <person name="Stajich J.E."/>
            <person name="Kennedy P.G."/>
        </authorList>
    </citation>
    <scope>NUCLEOTIDE SEQUENCE</scope>
    <source>
        <strain evidence="1">MN1</strain>
    </source>
</reference>
<dbReference type="RefSeq" id="XP_041192746.1">
    <property type="nucleotide sequence ID" value="XM_041342625.1"/>
</dbReference>
<comment type="caution">
    <text evidence="1">The sequence shown here is derived from an EMBL/GenBank/DDBJ whole genome shotgun (WGS) entry which is preliminary data.</text>
</comment>
<dbReference type="Proteomes" id="UP000807769">
    <property type="component" value="Unassembled WGS sequence"/>
</dbReference>
<keyword evidence="2" id="KW-1185">Reference proteome</keyword>
<name>A0A9P7JDF8_9AGAM</name>
<gene>
    <name evidence="1" type="ORF">BJ212DRAFT_202846</name>
</gene>
<protein>
    <submittedName>
        <fullName evidence="1">Uncharacterized protein</fullName>
    </submittedName>
</protein>
<dbReference type="AlphaFoldDB" id="A0A9P7JDF8"/>
<sequence length="58" mass="6410">MKQPSPNYRRNHGIGRFISKAGSAVSNTVDLFEATRLVPLAMIQLPMCTRYSTGKSLV</sequence>
<dbReference type="GeneID" id="64636641"/>
<evidence type="ECO:0000313" key="2">
    <source>
        <dbReference type="Proteomes" id="UP000807769"/>
    </source>
</evidence>